<dbReference type="GO" id="GO:0015627">
    <property type="term" value="C:type II protein secretion system complex"/>
    <property type="evidence" value="ECO:0007669"/>
    <property type="project" value="InterPro"/>
</dbReference>
<keyword evidence="1" id="KW-0812">Transmembrane</keyword>
<protein>
    <submittedName>
        <fullName evidence="2">MSHA biogenesis protein MshJ</fullName>
    </submittedName>
</protein>
<dbReference type="RefSeq" id="WP_061333575.1">
    <property type="nucleotide sequence ID" value="NZ_LOCO01000032.1"/>
</dbReference>
<reference evidence="3" key="1">
    <citation type="submission" date="2015-12" db="EMBL/GenBank/DDBJ databases">
        <authorList>
            <person name="Lima A."/>
            <person name="Farahani Zayas N."/>
            <person name="Castro Da Silva M.A."/>
            <person name="Cabral A."/>
            <person name="Pessatti M.L."/>
        </authorList>
    </citation>
    <scope>NUCLEOTIDE SEQUENCE [LARGE SCALE GENOMIC DNA]</scope>
    <source>
        <strain evidence="3">LAMA 842</strain>
    </source>
</reference>
<keyword evidence="3" id="KW-1185">Reference proteome</keyword>
<dbReference type="AlphaFoldDB" id="A0A137S2H9"/>
<sequence length="225" mass="25305">MSKLTDSLATTAQWYNDRPIRERVLIVVTACVLMFVLGWELLVTPVETRQQQLNNRVQALTATQNSLLSQQETLNSQLAGDPSEALRQRLASRQSRLERLDQEITETTGQLIAPRDMVTLLRDMLSAQQGLQLESMTLRTPTPVYDGAQPEAGNRQAAEPLLYAHDVELTIRGGYLDVLAYLQRLETMDERLGWIQLDYQAGAWPKGEATIRVRTLSLDAAWLGV</sequence>
<accession>A0A137S2H9</accession>
<proteinExistence type="predicted"/>
<keyword evidence="1" id="KW-0472">Membrane</keyword>
<dbReference type="Proteomes" id="UP000070282">
    <property type="component" value="Unassembled WGS sequence"/>
</dbReference>
<dbReference type="Pfam" id="PF04612">
    <property type="entry name" value="T2SSM"/>
    <property type="match status" value="1"/>
</dbReference>
<dbReference type="InterPro" id="IPR007690">
    <property type="entry name" value="T2SS_GspM"/>
</dbReference>
<dbReference type="PATRIC" id="fig|1306954.6.peg.2684"/>
<evidence type="ECO:0000313" key="2">
    <source>
        <dbReference type="EMBL" id="KXO06628.1"/>
    </source>
</evidence>
<dbReference type="EMBL" id="LOCO01000032">
    <property type="protein sequence ID" value="KXO06628.1"/>
    <property type="molecule type" value="Genomic_DNA"/>
</dbReference>
<comment type="caution">
    <text evidence="2">The sequence shown here is derived from an EMBL/GenBank/DDBJ whole genome shotgun (WGS) entry which is preliminary data.</text>
</comment>
<keyword evidence="1" id="KW-1133">Transmembrane helix</keyword>
<gene>
    <name evidence="2" type="ORF">J122_3850</name>
</gene>
<evidence type="ECO:0000256" key="1">
    <source>
        <dbReference type="SAM" id="Phobius"/>
    </source>
</evidence>
<organism evidence="2 3">
    <name type="scientific">Marinobacter excellens LAMA 842</name>
    <dbReference type="NCBI Taxonomy" id="1306954"/>
    <lineage>
        <taxon>Bacteria</taxon>
        <taxon>Pseudomonadati</taxon>
        <taxon>Pseudomonadota</taxon>
        <taxon>Gammaproteobacteria</taxon>
        <taxon>Pseudomonadales</taxon>
        <taxon>Marinobacteraceae</taxon>
        <taxon>Marinobacter</taxon>
    </lineage>
</organism>
<dbReference type="GO" id="GO:0015628">
    <property type="term" value="P:protein secretion by the type II secretion system"/>
    <property type="evidence" value="ECO:0007669"/>
    <property type="project" value="InterPro"/>
</dbReference>
<evidence type="ECO:0000313" key="3">
    <source>
        <dbReference type="Proteomes" id="UP000070282"/>
    </source>
</evidence>
<name>A0A137S2H9_9GAMM</name>
<feature type="transmembrane region" description="Helical" evidence="1">
    <location>
        <begin position="24"/>
        <end position="42"/>
    </location>
</feature>